<proteinExistence type="predicted"/>
<evidence type="ECO:0000313" key="1">
    <source>
        <dbReference type="EMBL" id="APG61523.1"/>
    </source>
</evidence>
<sequence>MEKHKKYLIHSLERSSESDKKFISGSKKIENIVQRIADYKYYVVSFNAVEGESYVIWIREDCDAFATKQIDQSPRM</sequence>
<dbReference type="KEGG" id="sphl:LPB140_00205"/>
<dbReference type="RefSeq" id="WP_072558169.1">
    <property type="nucleotide sequence ID" value="NZ_CP018154.1"/>
</dbReference>
<organism evidence="1 2">
    <name type="scientific">Sphingorhabdus lutea</name>
    <dbReference type="NCBI Taxonomy" id="1913578"/>
    <lineage>
        <taxon>Bacteria</taxon>
        <taxon>Pseudomonadati</taxon>
        <taxon>Pseudomonadota</taxon>
        <taxon>Alphaproteobacteria</taxon>
        <taxon>Sphingomonadales</taxon>
        <taxon>Sphingomonadaceae</taxon>
        <taxon>Sphingorhabdus</taxon>
    </lineage>
</organism>
<evidence type="ECO:0000313" key="2">
    <source>
        <dbReference type="Proteomes" id="UP000242561"/>
    </source>
</evidence>
<dbReference type="Proteomes" id="UP000242561">
    <property type="component" value="Chromosome"/>
</dbReference>
<keyword evidence="2" id="KW-1185">Reference proteome</keyword>
<accession>A0A1L3J8U1</accession>
<name>A0A1L3J8U1_9SPHN</name>
<dbReference type="AlphaFoldDB" id="A0A1L3J8U1"/>
<reference evidence="1 2" key="1">
    <citation type="submission" date="2016-11" db="EMBL/GenBank/DDBJ databases">
        <title>Sphingorhabdus sp. LPB0140, isolated from marine environment.</title>
        <authorList>
            <person name="Kim E."/>
            <person name="Yi H."/>
        </authorList>
    </citation>
    <scope>NUCLEOTIDE SEQUENCE [LARGE SCALE GENOMIC DNA]</scope>
    <source>
        <strain evidence="1 2">LPB0140</strain>
    </source>
</reference>
<dbReference type="EMBL" id="CP018154">
    <property type="protein sequence ID" value="APG61523.1"/>
    <property type="molecule type" value="Genomic_DNA"/>
</dbReference>
<gene>
    <name evidence="1" type="ORF">LPB140_00205</name>
</gene>
<protein>
    <submittedName>
        <fullName evidence="1">Uncharacterized protein</fullName>
    </submittedName>
</protein>